<keyword evidence="4" id="KW-1185">Reference proteome</keyword>
<evidence type="ECO:0000256" key="1">
    <source>
        <dbReference type="SAM" id="MobiDB-lite"/>
    </source>
</evidence>
<feature type="compositionally biased region" description="Polar residues" evidence="1">
    <location>
        <begin position="83"/>
        <end position="92"/>
    </location>
</feature>
<name>A0A517YY69_9BACT</name>
<dbReference type="KEGG" id="pcor:KS4_32480"/>
<protein>
    <submittedName>
        <fullName evidence="3">Short chain dehydrogenase</fullName>
    </submittedName>
</protein>
<dbReference type="InterPro" id="IPR001509">
    <property type="entry name" value="Epimerase_deHydtase"/>
</dbReference>
<accession>A0A517YY69</accession>
<evidence type="ECO:0000313" key="3">
    <source>
        <dbReference type="EMBL" id="QDU35168.1"/>
    </source>
</evidence>
<organism evidence="3 4">
    <name type="scientific">Poriferisphaera corsica</name>
    <dbReference type="NCBI Taxonomy" id="2528020"/>
    <lineage>
        <taxon>Bacteria</taxon>
        <taxon>Pseudomonadati</taxon>
        <taxon>Planctomycetota</taxon>
        <taxon>Phycisphaerae</taxon>
        <taxon>Phycisphaerales</taxon>
        <taxon>Phycisphaeraceae</taxon>
        <taxon>Poriferisphaera</taxon>
    </lineage>
</organism>
<dbReference type="PANTHER" id="PTHR12126:SF11">
    <property type="entry name" value="NADH DEHYDROGENASE [UBIQUINONE] 1 ALPHA SUBCOMPLEX SUBUNIT 9, MITOCHONDRIAL"/>
    <property type="match status" value="1"/>
</dbReference>
<dbReference type="Gene3D" id="3.40.50.720">
    <property type="entry name" value="NAD(P)-binding Rossmann-like Domain"/>
    <property type="match status" value="1"/>
</dbReference>
<dbReference type="Proteomes" id="UP000317369">
    <property type="component" value="Chromosome"/>
</dbReference>
<dbReference type="RefSeq" id="WP_200761337.1">
    <property type="nucleotide sequence ID" value="NZ_CP036425.1"/>
</dbReference>
<gene>
    <name evidence="3" type="ORF">KS4_32480</name>
</gene>
<dbReference type="EMBL" id="CP036425">
    <property type="protein sequence ID" value="QDU35168.1"/>
    <property type="molecule type" value="Genomic_DNA"/>
</dbReference>
<evidence type="ECO:0000313" key="4">
    <source>
        <dbReference type="Proteomes" id="UP000317369"/>
    </source>
</evidence>
<dbReference type="SUPFAM" id="SSF51735">
    <property type="entry name" value="NAD(P)-binding Rossmann-fold domains"/>
    <property type="match status" value="1"/>
</dbReference>
<dbReference type="InterPro" id="IPR036291">
    <property type="entry name" value="NAD(P)-bd_dom_sf"/>
</dbReference>
<dbReference type="GO" id="GO:0044877">
    <property type="term" value="F:protein-containing complex binding"/>
    <property type="evidence" value="ECO:0007669"/>
    <property type="project" value="TreeGrafter"/>
</dbReference>
<dbReference type="InterPro" id="IPR051207">
    <property type="entry name" value="ComplexI_NDUFA9_subunit"/>
</dbReference>
<dbReference type="PANTHER" id="PTHR12126">
    <property type="entry name" value="NADH-UBIQUINONE OXIDOREDUCTASE 39 KDA SUBUNIT-RELATED"/>
    <property type="match status" value="1"/>
</dbReference>
<feature type="region of interest" description="Disordered" evidence="1">
    <location>
        <begin position="38"/>
        <end position="105"/>
    </location>
</feature>
<dbReference type="AlphaFoldDB" id="A0A517YY69"/>
<feature type="domain" description="NAD-dependent epimerase/dehydratase" evidence="2">
    <location>
        <begin position="8"/>
        <end position="287"/>
    </location>
</feature>
<reference evidence="3 4" key="1">
    <citation type="submission" date="2019-02" db="EMBL/GenBank/DDBJ databases">
        <title>Deep-cultivation of Planctomycetes and their phenomic and genomic characterization uncovers novel biology.</title>
        <authorList>
            <person name="Wiegand S."/>
            <person name="Jogler M."/>
            <person name="Boedeker C."/>
            <person name="Pinto D."/>
            <person name="Vollmers J."/>
            <person name="Rivas-Marin E."/>
            <person name="Kohn T."/>
            <person name="Peeters S.H."/>
            <person name="Heuer A."/>
            <person name="Rast P."/>
            <person name="Oberbeckmann S."/>
            <person name="Bunk B."/>
            <person name="Jeske O."/>
            <person name="Meyerdierks A."/>
            <person name="Storesund J.E."/>
            <person name="Kallscheuer N."/>
            <person name="Luecker S."/>
            <person name="Lage O.M."/>
            <person name="Pohl T."/>
            <person name="Merkel B.J."/>
            <person name="Hornburger P."/>
            <person name="Mueller R.-W."/>
            <person name="Bruemmer F."/>
            <person name="Labrenz M."/>
            <person name="Spormann A.M."/>
            <person name="Op den Camp H."/>
            <person name="Overmann J."/>
            <person name="Amann R."/>
            <person name="Jetten M.S.M."/>
            <person name="Mascher T."/>
            <person name="Medema M.H."/>
            <person name="Devos D.P."/>
            <person name="Kaster A.-K."/>
            <person name="Ovreas L."/>
            <person name="Rohde M."/>
            <person name="Galperin M.Y."/>
            <person name="Jogler C."/>
        </authorList>
    </citation>
    <scope>NUCLEOTIDE SEQUENCE [LARGE SCALE GENOMIC DNA]</scope>
    <source>
        <strain evidence="3 4">KS4</strain>
    </source>
</reference>
<evidence type="ECO:0000259" key="2">
    <source>
        <dbReference type="Pfam" id="PF01370"/>
    </source>
</evidence>
<sequence>MNEKTQTIALTGASGFVGTHILRDLLEKKYTVKTLVRSTSRTKTTHRPDDHSATACDTVVDHDGARQSSCERTPKSRLEASCDNDSTRSIPDSEQERPNPLQTEGHDTKVIEGDLFNNASLEKLVDGASVVIHLVGIIREVPSKGVTFERVHVEGTENLLRAAKKAGVKRWIQMSALGTKDHASSKYHRTKRLAELAVMKSGLDWTIFRPSLIHGPDGEFMLMVKDFFTKGLAKGGMPFVPYFGKGILGGGFGGGAGLVQPVWVEDVAAMFVEAVENKQTIGQIYDVAGADRMSWPQMYEICQKYIAGAKHRPAVGVPSWFAKKVAGIAERVGVTSLPFGKDQVLMAEEDNVANDAELERLDRDLGIKRSGFEEVVKKYGPTMT</sequence>
<proteinExistence type="predicted"/>
<dbReference type="Pfam" id="PF01370">
    <property type="entry name" value="Epimerase"/>
    <property type="match status" value="1"/>
</dbReference>